<accession>A0A9P5VDD2</accession>
<proteinExistence type="predicted"/>
<dbReference type="OrthoDB" id="160374at2759"/>
<evidence type="ECO:0000313" key="4">
    <source>
        <dbReference type="Proteomes" id="UP000748756"/>
    </source>
</evidence>
<dbReference type="InterPro" id="IPR018849">
    <property type="entry name" value="Urb2/Npa2_C"/>
</dbReference>
<evidence type="ECO:0000256" key="1">
    <source>
        <dbReference type="SAM" id="MobiDB-lite"/>
    </source>
</evidence>
<dbReference type="Pfam" id="PF10441">
    <property type="entry name" value="Urb2"/>
    <property type="match status" value="1"/>
</dbReference>
<protein>
    <recommendedName>
        <fullName evidence="2">Nucleolar 27S pre-rRNA processing Urb2/Npa2 C-terminal domain-containing protein</fullName>
    </recommendedName>
</protein>
<dbReference type="InterPro" id="IPR016024">
    <property type="entry name" value="ARM-type_fold"/>
</dbReference>
<keyword evidence="4" id="KW-1185">Reference proteome</keyword>
<gene>
    <name evidence="3" type="ORF">BG015_003508</name>
</gene>
<organism evidence="3 4">
    <name type="scientific">Linnemannia schmuckeri</name>
    <dbReference type="NCBI Taxonomy" id="64567"/>
    <lineage>
        <taxon>Eukaryota</taxon>
        <taxon>Fungi</taxon>
        <taxon>Fungi incertae sedis</taxon>
        <taxon>Mucoromycota</taxon>
        <taxon>Mortierellomycotina</taxon>
        <taxon>Mortierellomycetes</taxon>
        <taxon>Mortierellales</taxon>
        <taxon>Mortierellaceae</taxon>
        <taxon>Linnemannia</taxon>
    </lineage>
</organism>
<feature type="region of interest" description="Disordered" evidence="1">
    <location>
        <begin position="954"/>
        <end position="975"/>
    </location>
</feature>
<feature type="domain" description="Nucleolar 27S pre-rRNA processing Urb2/Npa2 C-terminal" evidence="2">
    <location>
        <begin position="1457"/>
        <end position="1760"/>
    </location>
</feature>
<reference evidence="3" key="1">
    <citation type="journal article" date="2020" name="Fungal Divers.">
        <title>Resolving the Mortierellaceae phylogeny through synthesis of multi-gene phylogenetics and phylogenomics.</title>
        <authorList>
            <person name="Vandepol N."/>
            <person name="Liber J."/>
            <person name="Desiro A."/>
            <person name="Na H."/>
            <person name="Kennedy M."/>
            <person name="Barry K."/>
            <person name="Grigoriev I.V."/>
            <person name="Miller A.N."/>
            <person name="O'Donnell K."/>
            <person name="Stajich J.E."/>
            <person name="Bonito G."/>
        </authorList>
    </citation>
    <scope>NUCLEOTIDE SEQUENCE</scope>
    <source>
        <strain evidence="3">NRRL 6426</strain>
    </source>
</reference>
<feature type="compositionally biased region" description="Low complexity" evidence="1">
    <location>
        <begin position="956"/>
        <end position="975"/>
    </location>
</feature>
<name>A0A9P5VDD2_9FUNG</name>
<evidence type="ECO:0000313" key="3">
    <source>
        <dbReference type="EMBL" id="KAF9153389.1"/>
    </source>
</evidence>
<dbReference type="Proteomes" id="UP000748756">
    <property type="component" value="Unassembled WGS sequence"/>
</dbReference>
<dbReference type="SUPFAM" id="SSF48371">
    <property type="entry name" value="ARM repeat"/>
    <property type="match status" value="1"/>
</dbReference>
<dbReference type="GO" id="GO:0005730">
    <property type="term" value="C:nucleolus"/>
    <property type="evidence" value="ECO:0007669"/>
    <property type="project" value="TreeGrafter"/>
</dbReference>
<feature type="region of interest" description="Disordered" evidence="1">
    <location>
        <begin position="607"/>
        <end position="637"/>
    </location>
</feature>
<dbReference type="InterPro" id="IPR052609">
    <property type="entry name" value="Ribosome_Biogenesis_Reg"/>
</dbReference>
<feature type="region of interest" description="Disordered" evidence="1">
    <location>
        <begin position="1176"/>
        <end position="1206"/>
    </location>
</feature>
<evidence type="ECO:0000259" key="2">
    <source>
        <dbReference type="Pfam" id="PF10441"/>
    </source>
</evidence>
<dbReference type="PANTHER" id="PTHR15682">
    <property type="entry name" value="UNHEALTHY RIBOSOME BIOGENESIS PROTEIN 2 HOMOLOG"/>
    <property type="match status" value="1"/>
</dbReference>
<dbReference type="PANTHER" id="PTHR15682:SF2">
    <property type="entry name" value="UNHEALTHY RIBOSOME BIOGENESIS PROTEIN 2 HOMOLOG"/>
    <property type="match status" value="1"/>
</dbReference>
<dbReference type="GO" id="GO:0042254">
    <property type="term" value="P:ribosome biogenesis"/>
    <property type="evidence" value="ECO:0007669"/>
    <property type="project" value="TreeGrafter"/>
</dbReference>
<sequence>MEEYLSSSEAFAKALKGLQTSPSDKIHLANEAWRRQDVVLPHKQEFLLEWLCSTLVKAATPSKNSKDTSSSTITDQAHWDLFKDMLTRITHSRKLHSKYGHVAHSRRVPGHDNDAIEAQAPGVLLRVPVIPMFTALVQKLCPITVTTTTTTTPAKSKKNNKNAETTKSSTTPTTASSPSDIPPALVLESVSVCFNLLSGPLMTEWFQPTLEQYTPLVQTTFEALIEMTQDSSKIDARTQEIMMDFAHIILDRFKRLIVIQPNQKKVFGLVAGKMFETLVRARVAIRVIPGTLQDECQKAIGAILRTGLFHQEHLQEYTAGYVAGDEKSIQSYQKQLFEQIAAMTKSAHSTAVLDVLPVLVQYFVEESRRKQRSMANSGFERGLESAREIEFSFFKIIYMLAKRQLPNLTDEPSESSIDQLANIMDAHNKLLSAILDLNMYQPSNNEAADQYMFMSTSFESIFSCLTTAQTLNNGRLQSISLTGIVVLAQLDDRLLKPHLDSLWPILLCPLPGAHDAALELAKTLLEIYGKSSDLQIFLPSLLSSLHEFVTRPQELHSSPLFTRAFLDLIPGNIRGYLPLPQAPKILDIFVSELMALDTTGMEIDGLEPLQETSHKKKRKLNSGKSQGGDGEVDASSSSVPSSELVIALFIQFLKGLRVTVNQEKQLNNEFKVVFDHFLNPTFERLAQIDNSETDTSATYQARRITPALKLHYALCRVSTQYWAHGLSLDVLEKIVGTFKATSGWGDATVLCLNRVVLQHVHRILCSPQGMDDNLTQRCKELIRFTMKASKLKRLVDDGDLVTETWDGRLETATGSKFLVASWQIQVNDWLDIVCRFGTAQHMELIATIISRQFVLSSDNSLVTSATDTLDINLLTQVLLRSANFYEVPNFRPIFAQKILEGLSESIAALSETVQETKLSATIASFTSQSSVHKDAKLTFAEALKELVDVTAHHRSAAATPKSKSKKGSSTVSKAAGEQGPRLLSLLSIMHLLPLEYFEKYERNIILTTMAVLDFYIQHHLSADETGVKCLLLERRISSAIMSWRSDAGVLFNDPAILLNLLHYPAWHCSTSYGTEDKDGLGHAIMETTSAMIDSAIRFYMGQTYDERQYETAFAHFEALLKSSLSWAGDALETSIYSTRTSSAAAPKSSQMTESRIKVVLLSHVCHSLVQALEQHIHHTRKAKSKTKKATSKSESGNTSTEDKEMDAHRKMVIKKIGQLFDAVETKITLRIQKVVSLLKSKKRVSVDEEAQKCLDHFELFKTVVDYRQLTFAQDGDHKAITSQSPCLKLVPDLFLLAKTLAHVQDAEVTTGVQGQSIAPLTALLTAYSCEYLPVSKAWASSGAADKETLEELLVLLLDVSGHALEDKDIAMLKDAYLSMLAQLSDDLFENLLHWLLDETYRSSSTFDELVLVRYLDFTFLGAHHTQKRKVRRQISKLLTRLTQILQTTTSVQVVIDVLDMVASICCEPSFELRSWEIGLALEGIISLMSPATPLLLSPPSSEAAVLTNQDTSRIFTALYHILINVARFRQEELLSQIPVFTSILQGCFHGFKSLHGSIAKRQQGVESLLKSPFMLLSAGASPASSAVYMDTTAPVGVAKAKKESAPKTTATTTERVPIIGDPLPVECAENFARLLTTLGSKPVTTYNNSSNSNSIDLPSSTTPTTGTGSSSSFSITTDASKAFGKHIPYLLMEYFTIQSSVTASIRQQPLRNALLPGLYALMNLCTDYERELMMRGLDNTGKVLLKSLYADYLKYHKYTGR</sequence>
<feature type="compositionally biased region" description="Low complexity" evidence="1">
    <location>
        <begin position="162"/>
        <end position="180"/>
    </location>
</feature>
<feature type="region of interest" description="Disordered" evidence="1">
    <location>
        <begin position="149"/>
        <end position="180"/>
    </location>
</feature>
<feature type="region of interest" description="Disordered" evidence="1">
    <location>
        <begin position="1647"/>
        <end position="1671"/>
    </location>
</feature>
<comment type="caution">
    <text evidence="3">The sequence shown here is derived from an EMBL/GenBank/DDBJ whole genome shotgun (WGS) entry which is preliminary data.</text>
</comment>
<dbReference type="EMBL" id="JAAAUQ010000178">
    <property type="protein sequence ID" value="KAF9153389.1"/>
    <property type="molecule type" value="Genomic_DNA"/>
</dbReference>
<feature type="compositionally biased region" description="Basic residues" evidence="1">
    <location>
        <begin position="1177"/>
        <end position="1190"/>
    </location>
</feature>